<dbReference type="STRING" id="282676.B6F84_01350"/>
<accession>A0A1W6JX43</accession>
<keyword evidence="4" id="KW-0808">Transferase</keyword>
<evidence type="ECO:0000256" key="1">
    <source>
        <dbReference type="ARBA" id="ARBA00023122"/>
    </source>
</evidence>
<keyword evidence="1 2" id="KW-0129">CBS domain</keyword>
<keyword evidence="5" id="KW-1185">Reference proteome</keyword>
<dbReference type="AlphaFoldDB" id="A0A1W6JX43"/>
<dbReference type="GeneID" id="41589523"/>
<keyword evidence="4" id="KW-0418">Kinase</keyword>
<dbReference type="PROSITE" id="PS51371">
    <property type="entry name" value="CBS"/>
    <property type="match status" value="2"/>
</dbReference>
<dbReference type="GO" id="GO:0016301">
    <property type="term" value="F:kinase activity"/>
    <property type="evidence" value="ECO:0007669"/>
    <property type="project" value="UniProtKB-KW"/>
</dbReference>
<dbReference type="CDD" id="cd09836">
    <property type="entry name" value="CBS_pair_arch"/>
    <property type="match status" value="1"/>
</dbReference>
<dbReference type="KEGG" id="aman:B6F84_01350"/>
<dbReference type="InterPro" id="IPR000644">
    <property type="entry name" value="CBS_dom"/>
</dbReference>
<dbReference type="RefSeq" id="WP_148690551.1">
    <property type="nucleotide sequence ID" value="NZ_CP020477.1"/>
</dbReference>
<sequence length="141" mass="15486">MTAKVSYLISKPVVTINKGTHSIDAAKKMAEHNIGSLIIMDNEKLIGIITERDIIRALGKGISLDLPVEEIGTTKNLITINENDSIYKAAELMAKNNIRHLIVTNNDGKLVGIISIRDLIRESHVLKALSVTSEQEWIGSD</sequence>
<evidence type="ECO:0000256" key="2">
    <source>
        <dbReference type="PROSITE-ProRule" id="PRU00703"/>
    </source>
</evidence>
<dbReference type="Proteomes" id="UP000193404">
    <property type="component" value="Chromosome"/>
</dbReference>
<dbReference type="InterPro" id="IPR051257">
    <property type="entry name" value="Diverse_CBS-Domain"/>
</dbReference>
<dbReference type="Gene3D" id="3.10.580.10">
    <property type="entry name" value="CBS-domain"/>
    <property type="match status" value="1"/>
</dbReference>
<organism evidence="4 5">
    <name type="scientific">Acidianus manzaensis</name>
    <dbReference type="NCBI Taxonomy" id="282676"/>
    <lineage>
        <taxon>Archaea</taxon>
        <taxon>Thermoproteota</taxon>
        <taxon>Thermoprotei</taxon>
        <taxon>Sulfolobales</taxon>
        <taxon>Sulfolobaceae</taxon>
        <taxon>Acidianus</taxon>
    </lineage>
</organism>
<evidence type="ECO:0000313" key="5">
    <source>
        <dbReference type="Proteomes" id="UP000193404"/>
    </source>
</evidence>
<dbReference type="OrthoDB" id="43333at2157"/>
<reference evidence="4 5" key="1">
    <citation type="submission" date="2017-03" db="EMBL/GenBank/DDBJ databases">
        <title>Sulfur activation and transportation mechanism of thermophilic Archaea Acidianus manzaensis YN-25.</title>
        <authorList>
            <person name="Ma Y."/>
            <person name="Yang Y."/>
            <person name="Xia J."/>
        </authorList>
    </citation>
    <scope>NUCLEOTIDE SEQUENCE [LARGE SCALE GENOMIC DNA]</scope>
    <source>
        <strain evidence="4 5">YN-25</strain>
    </source>
</reference>
<dbReference type="PANTHER" id="PTHR43080">
    <property type="entry name" value="CBS DOMAIN-CONTAINING PROTEIN CBSX3, MITOCHONDRIAL"/>
    <property type="match status" value="1"/>
</dbReference>
<dbReference type="PANTHER" id="PTHR43080:SF2">
    <property type="entry name" value="CBS DOMAIN-CONTAINING PROTEIN"/>
    <property type="match status" value="1"/>
</dbReference>
<evidence type="ECO:0000313" key="4">
    <source>
        <dbReference type="EMBL" id="ARM74800.1"/>
    </source>
</evidence>
<dbReference type="InterPro" id="IPR046342">
    <property type="entry name" value="CBS_dom_sf"/>
</dbReference>
<proteinExistence type="predicted"/>
<name>A0A1W6JX43_9CREN</name>
<dbReference type="SMART" id="SM00116">
    <property type="entry name" value="CBS"/>
    <property type="match status" value="2"/>
</dbReference>
<dbReference type="EMBL" id="CP020477">
    <property type="protein sequence ID" value="ARM74800.1"/>
    <property type="molecule type" value="Genomic_DNA"/>
</dbReference>
<protein>
    <submittedName>
        <fullName evidence="4">Histidine kinase</fullName>
    </submittedName>
</protein>
<gene>
    <name evidence="4" type="ORF">B6F84_01350</name>
</gene>
<dbReference type="Pfam" id="PF00571">
    <property type="entry name" value="CBS"/>
    <property type="match status" value="2"/>
</dbReference>
<evidence type="ECO:0000259" key="3">
    <source>
        <dbReference type="PROSITE" id="PS51371"/>
    </source>
</evidence>
<feature type="domain" description="CBS" evidence="3">
    <location>
        <begin position="9"/>
        <end position="66"/>
    </location>
</feature>
<dbReference type="SUPFAM" id="SSF54631">
    <property type="entry name" value="CBS-domain pair"/>
    <property type="match status" value="1"/>
</dbReference>
<feature type="domain" description="CBS" evidence="3">
    <location>
        <begin position="73"/>
        <end position="131"/>
    </location>
</feature>